<proteinExistence type="predicted"/>
<dbReference type="Proteomes" id="UP000809290">
    <property type="component" value="Unassembled WGS sequence"/>
</dbReference>
<comment type="caution">
    <text evidence="1">The sequence shown here is derived from an EMBL/GenBank/DDBJ whole genome shotgun (WGS) entry which is preliminary data.</text>
</comment>
<accession>A0ABS2SJ41</accession>
<gene>
    <name evidence="1" type="ORF">JOE56_000971</name>
</gene>
<reference evidence="1 2" key="1">
    <citation type="submission" date="2021-01" db="EMBL/GenBank/DDBJ databases">
        <title>Sequencing the genomes of 1000 actinobacteria strains.</title>
        <authorList>
            <person name="Klenk H.-P."/>
        </authorList>
    </citation>
    <scope>NUCLEOTIDE SEQUENCE [LARGE SCALE GENOMIC DNA]</scope>
    <source>
        <strain evidence="1 2">DSM 13657</strain>
    </source>
</reference>
<organism evidence="1 2">
    <name type="scientific">Brevibacterium paucivorans</name>
    <dbReference type="NCBI Taxonomy" id="170994"/>
    <lineage>
        <taxon>Bacteria</taxon>
        <taxon>Bacillati</taxon>
        <taxon>Actinomycetota</taxon>
        <taxon>Actinomycetes</taxon>
        <taxon>Micrococcales</taxon>
        <taxon>Brevibacteriaceae</taxon>
        <taxon>Brevibacterium</taxon>
    </lineage>
</organism>
<evidence type="ECO:0000313" key="1">
    <source>
        <dbReference type="EMBL" id="MBM7816277.1"/>
    </source>
</evidence>
<protein>
    <submittedName>
        <fullName evidence="1">Uncharacterized protein</fullName>
    </submittedName>
</protein>
<name>A0ABS2SJ41_9MICO</name>
<sequence length="77" mass="8491">MINDSEFIPNGHTERFPSGVRPLMWVDCFDKGKGPKYLARILVKLPDEFHAFMVIGLETLPGPVSGFMSQARALGVG</sequence>
<evidence type="ECO:0000313" key="2">
    <source>
        <dbReference type="Proteomes" id="UP000809290"/>
    </source>
</evidence>
<dbReference type="EMBL" id="JAFBCP010000001">
    <property type="protein sequence ID" value="MBM7816277.1"/>
    <property type="molecule type" value="Genomic_DNA"/>
</dbReference>
<keyword evidence="2" id="KW-1185">Reference proteome</keyword>